<dbReference type="Proteomes" id="UP000078316">
    <property type="component" value="Unassembled WGS sequence"/>
</dbReference>
<evidence type="ECO:0000313" key="2">
    <source>
        <dbReference type="EMBL" id="OAS26330.1"/>
    </source>
</evidence>
<organism evidence="2 3">
    <name type="scientific">Methylobacterium platani</name>
    <dbReference type="NCBI Taxonomy" id="427683"/>
    <lineage>
        <taxon>Bacteria</taxon>
        <taxon>Pseudomonadati</taxon>
        <taxon>Pseudomonadota</taxon>
        <taxon>Alphaproteobacteria</taxon>
        <taxon>Hyphomicrobiales</taxon>
        <taxon>Methylobacteriaceae</taxon>
        <taxon>Methylobacterium</taxon>
    </lineage>
</organism>
<accession>A0A179SH44</accession>
<dbReference type="OrthoDB" id="21578at2"/>
<keyword evidence="1" id="KW-0812">Transmembrane</keyword>
<dbReference type="EMBL" id="LWHQ01000011">
    <property type="protein sequence ID" value="OAS26330.1"/>
    <property type="molecule type" value="Genomic_DNA"/>
</dbReference>
<dbReference type="AlphaFoldDB" id="A0A179SH44"/>
<keyword evidence="1" id="KW-0472">Membrane</keyword>
<evidence type="ECO:0000256" key="1">
    <source>
        <dbReference type="SAM" id="Phobius"/>
    </source>
</evidence>
<feature type="transmembrane region" description="Helical" evidence="1">
    <location>
        <begin position="61"/>
        <end position="80"/>
    </location>
</feature>
<gene>
    <name evidence="2" type="ORF">A5481_06340</name>
</gene>
<name>A0A179SH44_9HYPH</name>
<proteinExistence type="predicted"/>
<keyword evidence="1" id="KW-1133">Transmembrane helix</keyword>
<evidence type="ECO:0000313" key="3">
    <source>
        <dbReference type="Proteomes" id="UP000078316"/>
    </source>
</evidence>
<sequence length="88" mass="9794">MNFWDHHGALFLICAACFPRLTILFGTALTPLFGILGWIGWLIAPRFVIAFYATVTYGDQNPFLVAVSWVVAFTTITVSAREGVRRVS</sequence>
<dbReference type="STRING" id="427683.A5481_06340"/>
<reference evidence="2 3" key="1">
    <citation type="submission" date="2016-04" db="EMBL/GenBank/DDBJ databases">
        <authorList>
            <person name="Evans L.H."/>
            <person name="Alamgir A."/>
            <person name="Owens N."/>
            <person name="Weber N.D."/>
            <person name="Virtaneva K."/>
            <person name="Barbian K."/>
            <person name="Babar A."/>
            <person name="Rosenke K."/>
        </authorList>
    </citation>
    <scope>NUCLEOTIDE SEQUENCE [LARGE SCALE GENOMIC DNA]</scope>
    <source>
        <strain evidence="2 3">PMB02</strain>
    </source>
</reference>
<feature type="transmembrane region" description="Helical" evidence="1">
    <location>
        <begin position="32"/>
        <end position="55"/>
    </location>
</feature>
<dbReference type="RefSeq" id="WP_048432263.1">
    <property type="nucleotide sequence ID" value="NZ_LWHQ01000011.1"/>
</dbReference>
<protein>
    <submittedName>
        <fullName evidence="2">Uncharacterized protein</fullName>
    </submittedName>
</protein>
<comment type="caution">
    <text evidence="2">The sequence shown here is derived from an EMBL/GenBank/DDBJ whole genome shotgun (WGS) entry which is preliminary data.</text>
</comment>